<evidence type="ECO:0000313" key="3">
    <source>
        <dbReference type="EMBL" id="KAF5776679.1"/>
    </source>
</evidence>
<evidence type="ECO:0000313" key="7">
    <source>
        <dbReference type="EMBL" id="OTG10935.1"/>
    </source>
</evidence>
<dbReference type="Gramene" id="mRNA:HanXRQr2_Chr12g0526941">
    <property type="protein sequence ID" value="mRNA:HanXRQr2_Chr12g0526941"/>
    <property type="gene ID" value="HanXRQr2_Chr12g0526941"/>
</dbReference>
<organism evidence="5 8">
    <name type="scientific">Helianthus annuus</name>
    <name type="common">Common sunflower</name>
    <dbReference type="NCBI Taxonomy" id="4232"/>
    <lineage>
        <taxon>Eukaryota</taxon>
        <taxon>Viridiplantae</taxon>
        <taxon>Streptophyta</taxon>
        <taxon>Embryophyta</taxon>
        <taxon>Tracheophyta</taxon>
        <taxon>Spermatophyta</taxon>
        <taxon>Magnoliopsida</taxon>
        <taxon>eudicotyledons</taxon>
        <taxon>Gunneridae</taxon>
        <taxon>Pentapetalae</taxon>
        <taxon>asterids</taxon>
        <taxon>campanulids</taxon>
        <taxon>Asterales</taxon>
        <taxon>Asteraceae</taxon>
        <taxon>Asteroideae</taxon>
        <taxon>Heliantheae alliance</taxon>
        <taxon>Heliantheae</taxon>
        <taxon>Helianthus</taxon>
    </lineage>
</organism>
<protein>
    <submittedName>
        <fullName evidence="5">Uncharacterized protein</fullName>
    </submittedName>
</protein>
<dbReference type="EMBL" id="MNCJ02000327">
    <property type="protein sequence ID" value="KAF5776679.1"/>
    <property type="molecule type" value="Genomic_DNA"/>
</dbReference>
<name>A0A251SBT7_HELAN</name>
<reference evidence="1" key="3">
    <citation type="submission" date="2020-06" db="EMBL/GenBank/DDBJ databases">
        <title>Helianthus annuus Genome sequencing and assembly Release 2.</title>
        <authorList>
            <person name="Gouzy J."/>
            <person name="Langlade N."/>
            <person name="Munos S."/>
        </authorList>
    </citation>
    <scope>NUCLEOTIDE SEQUENCE</scope>
    <source>
        <tissue evidence="1">Leaves</tissue>
    </source>
</reference>
<dbReference type="Gramene" id="mRNA:HanXRQr2_Chr15g0675681">
    <property type="protein sequence ID" value="mRNA:HanXRQr2_Chr15g0675681"/>
    <property type="gene ID" value="HanXRQr2_Chr15g0675681"/>
</dbReference>
<dbReference type="AlphaFoldDB" id="A0A251SBT7"/>
<accession>A0A251SBT7</accession>
<evidence type="ECO:0000313" key="4">
    <source>
        <dbReference type="EMBL" id="KAF5785655.1"/>
    </source>
</evidence>
<proteinExistence type="predicted"/>
<dbReference type="EMBL" id="MNCJ02000330">
    <property type="protein sequence ID" value="KAF5766161.1"/>
    <property type="molecule type" value="Genomic_DNA"/>
</dbReference>
<dbReference type="EMBL" id="MNCJ02000325">
    <property type="protein sequence ID" value="KAF5785655.1"/>
    <property type="molecule type" value="Genomic_DNA"/>
</dbReference>
<reference evidence="5" key="2">
    <citation type="submission" date="2017-02" db="EMBL/GenBank/DDBJ databases">
        <title>Sunflower complete genome.</title>
        <authorList>
            <person name="Langlade N."/>
            <person name="Munos S."/>
        </authorList>
    </citation>
    <scope>NUCLEOTIDE SEQUENCE [LARGE SCALE GENOMIC DNA]</scope>
    <source>
        <tissue evidence="5">Leaves</tissue>
    </source>
</reference>
<dbReference type="Proteomes" id="UP000215914">
    <property type="component" value="Chromosome 10"/>
</dbReference>
<dbReference type="EMBL" id="CM007901">
    <property type="protein sequence ID" value="OTG04138.1"/>
    <property type="molecule type" value="Genomic_DNA"/>
</dbReference>
<sequence length="63" mass="7302">MEKPMKNGNKKSMKGKWWMKMVIKKRSPPKDYNASSGFRGDDGVFFGWLLCVVKMDVVVKTIF</sequence>
<dbReference type="EMBL" id="CM007899">
    <property type="protein sequence ID" value="OTG10935.1"/>
    <property type="molecule type" value="Genomic_DNA"/>
</dbReference>
<evidence type="ECO:0000313" key="1">
    <source>
        <dbReference type="EMBL" id="KAF5763038.1"/>
    </source>
</evidence>
<evidence type="ECO:0000313" key="2">
    <source>
        <dbReference type="EMBL" id="KAF5766161.1"/>
    </source>
</evidence>
<gene>
    <name evidence="7" type="ORF">HannXRQ_Chr10g0293261</name>
    <name evidence="6" type="ORF">HannXRQ_Chr12g0359031</name>
    <name evidence="5" type="ORF">HannXRQ_Chr15g0489291</name>
    <name evidence="4" type="ORF">HanXRQr2_Chr10g0431081</name>
    <name evidence="3" type="ORF">HanXRQr2_Chr12g0526941</name>
    <name evidence="1" type="ORF">HanXRQr2_Chr15g0675681</name>
    <name evidence="2" type="ORF">HanXRQr2_Chr15g0712061</name>
</gene>
<dbReference type="EMBL" id="MNCJ02000330">
    <property type="protein sequence ID" value="KAF5763038.1"/>
    <property type="molecule type" value="Genomic_DNA"/>
</dbReference>
<evidence type="ECO:0000313" key="6">
    <source>
        <dbReference type="EMBL" id="OTG04138.1"/>
    </source>
</evidence>
<dbReference type="Gramene" id="mRNA:HanXRQr2_Chr10g0431081">
    <property type="protein sequence ID" value="mRNA:HanXRQr2_Chr10g0431081"/>
    <property type="gene ID" value="HanXRQr2_Chr10g0431081"/>
</dbReference>
<evidence type="ECO:0000313" key="8">
    <source>
        <dbReference type="Proteomes" id="UP000215914"/>
    </source>
</evidence>
<keyword evidence="8" id="KW-1185">Reference proteome</keyword>
<reference evidence="1 8" key="1">
    <citation type="journal article" date="2017" name="Nature">
        <title>The sunflower genome provides insights into oil metabolism, flowering and Asterid evolution.</title>
        <authorList>
            <person name="Badouin H."/>
            <person name="Gouzy J."/>
            <person name="Grassa C.J."/>
            <person name="Murat F."/>
            <person name="Staton S.E."/>
            <person name="Cottret L."/>
            <person name="Lelandais-Briere C."/>
            <person name="Owens G.L."/>
            <person name="Carrere S."/>
            <person name="Mayjonade B."/>
            <person name="Legrand L."/>
            <person name="Gill N."/>
            <person name="Kane N.C."/>
            <person name="Bowers J.E."/>
            <person name="Hubner S."/>
            <person name="Bellec A."/>
            <person name="Berard A."/>
            <person name="Berges H."/>
            <person name="Blanchet N."/>
            <person name="Boniface M.C."/>
            <person name="Brunel D."/>
            <person name="Catrice O."/>
            <person name="Chaidir N."/>
            <person name="Claudel C."/>
            <person name="Donnadieu C."/>
            <person name="Faraut T."/>
            <person name="Fievet G."/>
            <person name="Helmstetter N."/>
            <person name="King M."/>
            <person name="Knapp S.J."/>
            <person name="Lai Z."/>
            <person name="Le Paslier M.C."/>
            <person name="Lippi Y."/>
            <person name="Lorenzon L."/>
            <person name="Mandel J.R."/>
            <person name="Marage G."/>
            <person name="Marchand G."/>
            <person name="Marquand E."/>
            <person name="Bret-Mestries E."/>
            <person name="Morien E."/>
            <person name="Nambeesan S."/>
            <person name="Nguyen T."/>
            <person name="Pegot-Espagnet P."/>
            <person name="Pouilly N."/>
            <person name="Raftis F."/>
            <person name="Sallet E."/>
            <person name="Schiex T."/>
            <person name="Thomas J."/>
            <person name="Vandecasteele C."/>
            <person name="Vares D."/>
            <person name="Vear F."/>
            <person name="Vautrin S."/>
            <person name="Crespi M."/>
            <person name="Mangin B."/>
            <person name="Burke J.M."/>
            <person name="Salse J."/>
            <person name="Munos S."/>
            <person name="Vincourt P."/>
            <person name="Rieseberg L.H."/>
            <person name="Langlade N.B."/>
        </authorList>
    </citation>
    <scope>NUCLEOTIDE SEQUENCE [LARGE SCALE GENOMIC DNA]</scope>
    <source>
        <strain evidence="8">cv. SF193</strain>
        <tissue evidence="1">Leaves</tissue>
    </source>
</reference>
<dbReference type="Proteomes" id="UP000215914">
    <property type="component" value="Chromosome 15"/>
</dbReference>
<evidence type="ECO:0000313" key="5">
    <source>
        <dbReference type="EMBL" id="OTF96002.1"/>
    </source>
</evidence>
<dbReference type="EMBL" id="CM007904">
    <property type="protein sequence ID" value="OTF96002.1"/>
    <property type="molecule type" value="Genomic_DNA"/>
</dbReference>
<dbReference type="Proteomes" id="UP000215914">
    <property type="component" value="Chromosome 12"/>
</dbReference>
<dbReference type="Gramene" id="mRNA:HanXRQr2_Chr15g0712061">
    <property type="protein sequence ID" value="mRNA:HanXRQr2_Chr15g0712061"/>
    <property type="gene ID" value="HanXRQr2_Chr15g0712061"/>
</dbReference>